<dbReference type="InterPro" id="IPR019642">
    <property type="entry name" value="DUF2507"/>
</dbReference>
<accession>A0A285U3J8</accession>
<dbReference type="RefSeq" id="WP_097148471.1">
    <property type="nucleotide sequence ID" value="NZ_OBQC01000002.1"/>
</dbReference>
<dbReference type="Gene3D" id="3.30.1380.20">
    <property type="entry name" value="Trafficking protein particle complex subunit 3"/>
    <property type="match status" value="1"/>
</dbReference>
<organism evidence="1 2">
    <name type="scientific">Ureibacillus acetophenoni</name>
    <dbReference type="NCBI Taxonomy" id="614649"/>
    <lineage>
        <taxon>Bacteria</taxon>
        <taxon>Bacillati</taxon>
        <taxon>Bacillota</taxon>
        <taxon>Bacilli</taxon>
        <taxon>Bacillales</taxon>
        <taxon>Caryophanaceae</taxon>
        <taxon>Ureibacillus</taxon>
    </lineage>
</organism>
<dbReference type="OrthoDB" id="2965348at2"/>
<keyword evidence="2" id="KW-1185">Reference proteome</keyword>
<dbReference type="Pfam" id="PF10702">
    <property type="entry name" value="DUF2507"/>
    <property type="match status" value="1"/>
</dbReference>
<sequence length="137" mass="15795">MTSQNKSVPAFGYEIIRDYALSTILGKHADDVLYWVGKDIARKFPCSDIQLIISFFEDAGWGTLSIEKEMKDGYIFQLTSDPDLLNIKNRKFRMEAGFIAEQIQCFKGCLTECYDEKKEKQSVVQFTVKWDTKEKIG</sequence>
<proteinExistence type="predicted"/>
<reference evidence="2" key="1">
    <citation type="submission" date="2017-08" db="EMBL/GenBank/DDBJ databases">
        <authorList>
            <person name="Varghese N."/>
            <person name="Submissions S."/>
        </authorList>
    </citation>
    <scope>NUCLEOTIDE SEQUENCE [LARGE SCALE GENOMIC DNA]</scope>
    <source>
        <strain evidence="2">JC23</strain>
    </source>
</reference>
<dbReference type="EMBL" id="OBQC01000002">
    <property type="protein sequence ID" value="SOC36495.1"/>
    <property type="molecule type" value="Genomic_DNA"/>
</dbReference>
<evidence type="ECO:0000313" key="2">
    <source>
        <dbReference type="Proteomes" id="UP000219252"/>
    </source>
</evidence>
<dbReference type="AlphaFoldDB" id="A0A285U3J8"/>
<name>A0A285U3J8_9BACL</name>
<dbReference type="InterPro" id="IPR024096">
    <property type="entry name" value="NO_sig/Golgi_transp_ligand-bd"/>
</dbReference>
<dbReference type="SUPFAM" id="SSF111126">
    <property type="entry name" value="Ligand-binding domain in the NO signalling and Golgi transport"/>
    <property type="match status" value="1"/>
</dbReference>
<dbReference type="Proteomes" id="UP000219252">
    <property type="component" value="Unassembled WGS sequence"/>
</dbReference>
<protein>
    <submittedName>
        <fullName evidence="1">Uncharacterized protein DUF2507</fullName>
    </submittedName>
</protein>
<evidence type="ECO:0000313" key="1">
    <source>
        <dbReference type="EMBL" id="SOC36495.1"/>
    </source>
</evidence>
<gene>
    <name evidence="1" type="ORF">SAMN05877842_102416</name>
</gene>